<keyword evidence="7" id="KW-0132">Cell division</keyword>
<keyword evidence="9" id="KW-0498">Mitosis</keyword>
<dbReference type="Pfam" id="PF08651">
    <property type="entry name" value="DASH_Duo1"/>
    <property type="match status" value="1"/>
</dbReference>
<dbReference type="GO" id="GO:0051301">
    <property type="term" value="P:cell division"/>
    <property type="evidence" value="ECO:0007669"/>
    <property type="project" value="UniProtKB-KW"/>
</dbReference>
<evidence type="ECO:0000256" key="12">
    <source>
        <dbReference type="ARBA" id="ARBA00023054"/>
    </source>
</evidence>
<reference evidence="20 21" key="1">
    <citation type="journal article" date="2011" name="Proc. Natl. Acad. Sci. U.S.A.">
        <title>Evolutionary erosion of yeast sex chromosomes by mating-type switching accidents.</title>
        <authorList>
            <person name="Gordon J.L."/>
            <person name="Armisen D."/>
            <person name="Proux-Wera E."/>
            <person name="Oheigeartaigh S.S."/>
            <person name="Byrne K.P."/>
            <person name="Wolfe K.H."/>
        </authorList>
    </citation>
    <scope>NUCLEOTIDE SEQUENCE [LARGE SCALE GENOMIC DNA]</scope>
    <source>
        <strain evidence="21">ATCC 10597 / BCRC 20456 / CBS 421 / NBRC 0211 / NRRL Y-12639</strain>
    </source>
</reference>
<comment type="subcellular location">
    <subcellularLocation>
        <location evidence="3">Chromosome</location>
        <location evidence="3">Centromere</location>
        <location evidence="3">Kinetochore</location>
    </subcellularLocation>
    <subcellularLocation>
        <location evidence="2">Cytoplasm</location>
        <location evidence="2">Cytoskeleton</location>
        <location evidence="2">Spindle</location>
    </subcellularLocation>
    <subcellularLocation>
        <location evidence="1">Nucleus</location>
    </subcellularLocation>
</comment>
<keyword evidence="13" id="KW-0206">Cytoskeleton</keyword>
<evidence type="ECO:0000256" key="10">
    <source>
        <dbReference type="ARBA" id="ARBA00022829"/>
    </source>
</evidence>
<dbReference type="Proteomes" id="UP000000689">
    <property type="component" value="Chromosome 9"/>
</dbReference>
<evidence type="ECO:0000256" key="15">
    <source>
        <dbReference type="ARBA" id="ARBA00023306"/>
    </source>
</evidence>
<dbReference type="GO" id="GO:0031116">
    <property type="term" value="P:positive regulation of microtubule polymerization"/>
    <property type="evidence" value="ECO:0007669"/>
    <property type="project" value="EnsemblFungi"/>
</dbReference>
<feature type="region of interest" description="Disordered" evidence="19">
    <location>
        <begin position="168"/>
        <end position="228"/>
    </location>
</feature>
<accession>G0WG28</accession>
<dbReference type="GO" id="GO:0072686">
    <property type="term" value="C:mitotic spindle"/>
    <property type="evidence" value="ECO:0007669"/>
    <property type="project" value="InterPro"/>
</dbReference>
<keyword evidence="11" id="KW-0995">Kinetochore</keyword>
<dbReference type="GO" id="GO:0051010">
    <property type="term" value="F:microtubule plus-end binding"/>
    <property type="evidence" value="ECO:0007669"/>
    <property type="project" value="EnsemblFungi"/>
</dbReference>
<evidence type="ECO:0000256" key="17">
    <source>
        <dbReference type="ARBA" id="ARBA00044152"/>
    </source>
</evidence>
<evidence type="ECO:0000256" key="3">
    <source>
        <dbReference type="ARBA" id="ARBA00004629"/>
    </source>
</evidence>
<dbReference type="RefSeq" id="XP_003671982.1">
    <property type="nucleotide sequence ID" value="XM_003671934.1"/>
</dbReference>
<evidence type="ECO:0000256" key="4">
    <source>
        <dbReference type="ARBA" id="ARBA00005366"/>
    </source>
</evidence>
<keyword evidence="12" id="KW-0175">Coiled coil</keyword>
<dbReference type="HOGENOM" id="CLU_114619_0_0_1"/>
<dbReference type="PANTHER" id="PTHR28216:SF1">
    <property type="entry name" value="DASH COMPLEX SUBUNIT DUO1"/>
    <property type="match status" value="1"/>
</dbReference>
<proteinExistence type="inferred from homology"/>
<dbReference type="InterPro" id="IPR013960">
    <property type="entry name" value="DASH_Duo1"/>
</dbReference>
<keyword evidence="5" id="KW-0158">Chromosome</keyword>
<dbReference type="EMBL" id="HE580275">
    <property type="protein sequence ID" value="CCD26739.1"/>
    <property type="molecule type" value="Genomic_DNA"/>
</dbReference>
<dbReference type="OMA" id="DTWIKIQ"/>
<evidence type="ECO:0000256" key="13">
    <source>
        <dbReference type="ARBA" id="ARBA00023212"/>
    </source>
</evidence>
<evidence type="ECO:0000256" key="19">
    <source>
        <dbReference type="SAM" id="MobiDB-lite"/>
    </source>
</evidence>
<dbReference type="GO" id="GO:0051987">
    <property type="term" value="P:positive regulation of attachment of spindle microtubules to kinetochore"/>
    <property type="evidence" value="ECO:0007669"/>
    <property type="project" value="EnsemblFungi"/>
</dbReference>
<evidence type="ECO:0000256" key="18">
    <source>
        <dbReference type="ARBA" id="ARBA00044358"/>
    </source>
</evidence>
<evidence type="ECO:0000256" key="6">
    <source>
        <dbReference type="ARBA" id="ARBA00022490"/>
    </source>
</evidence>
<evidence type="ECO:0000256" key="7">
    <source>
        <dbReference type="ARBA" id="ARBA00022618"/>
    </source>
</evidence>
<evidence type="ECO:0000256" key="16">
    <source>
        <dbReference type="ARBA" id="ARBA00023328"/>
    </source>
</evidence>
<evidence type="ECO:0000313" key="21">
    <source>
        <dbReference type="Proteomes" id="UP000000689"/>
    </source>
</evidence>
<keyword evidence="21" id="KW-1185">Reference proteome</keyword>
<evidence type="ECO:0000256" key="11">
    <source>
        <dbReference type="ARBA" id="ARBA00022838"/>
    </source>
</evidence>
<dbReference type="eggNOG" id="ENOG502S4KM">
    <property type="taxonomic scope" value="Eukaryota"/>
</dbReference>
<feature type="compositionally biased region" description="Low complexity" evidence="19">
    <location>
        <begin position="213"/>
        <end position="228"/>
    </location>
</feature>
<evidence type="ECO:0000256" key="2">
    <source>
        <dbReference type="ARBA" id="ARBA00004186"/>
    </source>
</evidence>
<name>G0WG28_NAUDC</name>
<feature type="compositionally biased region" description="Polar residues" evidence="19">
    <location>
        <begin position="168"/>
        <end position="180"/>
    </location>
</feature>
<dbReference type="AlphaFoldDB" id="G0WG28"/>
<organism evidence="20 21">
    <name type="scientific">Naumovozyma dairenensis (strain ATCC 10597 / BCRC 20456 / CBS 421 / NBRC 0211 / NRRL Y-12639)</name>
    <name type="common">Saccharomyces dairenensis</name>
    <dbReference type="NCBI Taxonomy" id="1071378"/>
    <lineage>
        <taxon>Eukaryota</taxon>
        <taxon>Fungi</taxon>
        <taxon>Dikarya</taxon>
        <taxon>Ascomycota</taxon>
        <taxon>Saccharomycotina</taxon>
        <taxon>Saccharomycetes</taxon>
        <taxon>Saccharomycetales</taxon>
        <taxon>Saccharomycetaceae</taxon>
        <taxon>Naumovozyma</taxon>
    </lineage>
</organism>
<protein>
    <recommendedName>
        <fullName evidence="17">DASH complex subunit DUO1</fullName>
    </recommendedName>
    <alternativeName>
        <fullName evidence="18">Outer kinetochore protein DUO1</fullName>
    </alternativeName>
</protein>
<keyword evidence="14" id="KW-0539">Nucleus</keyword>
<evidence type="ECO:0000256" key="14">
    <source>
        <dbReference type="ARBA" id="ARBA00023242"/>
    </source>
</evidence>
<dbReference type="GO" id="GO:0005874">
    <property type="term" value="C:microtubule"/>
    <property type="evidence" value="ECO:0007669"/>
    <property type="project" value="UniProtKB-KW"/>
</dbReference>
<evidence type="ECO:0000256" key="1">
    <source>
        <dbReference type="ARBA" id="ARBA00004123"/>
    </source>
</evidence>
<evidence type="ECO:0000256" key="5">
    <source>
        <dbReference type="ARBA" id="ARBA00022454"/>
    </source>
</evidence>
<keyword evidence="15" id="KW-0131">Cell cycle</keyword>
<keyword evidence="16" id="KW-0137">Centromere</keyword>
<evidence type="ECO:0000313" key="20">
    <source>
        <dbReference type="EMBL" id="CCD26739.1"/>
    </source>
</evidence>
<dbReference type="GO" id="GO:0042729">
    <property type="term" value="C:DASH complex"/>
    <property type="evidence" value="ECO:0007669"/>
    <property type="project" value="EnsemblFungi"/>
</dbReference>
<keyword evidence="6" id="KW-0963">Cytoplasm</keyword>
<keyword evidence="10" id="KW-0159">Chromosome partition</keyword>
<comment type="similarity">
    <text evidence="4">Belongs to the DASH complex DUO1 family.</text>
</comment>
<evidence type="ECO:0000256" key="9">
    <source>
        <dbReference type="ARBA" id="ARBA00022776"/>
    </source>
</evidence>
<dbReference type="GO" id="GO:1990976">
    <property type="term" value="P:protein transport along microtubule to mitotic spindle pole body"/>
    <property type="evidence" value="ECO:0007669"/>
    <property type="project" value="EnsemblFungi"/>
</dbReference>
<dbReference type="STRING" id="1071378.G0WG28"/>
<dbReference type="GeneID" id="11493671"/>
<dbReference type="OrthoDB" id="4067138at2759"/>
<sequence length="228" mass="26011">MSEELIDDSTINKLIPQIFDQMKSNFDATTTTMGSRTRRDTTNFSMSSSFTSTQSLLKELESLDKIIGMIENVDKTLKSASPQHLNRIYEVCKSTNTILDSWIDIQSQAGYITRLMNDPVYLKYSSDQLFNDDNADEYLALEVEETEKLKKQIEIEQQRKLLATTERQTLSNSRPQVNVRSRTHVSKPVVRRPVPTDSRGNRPKPSGIPTIPTRLARSTASSSRKMFR</sequence>
<evidence type="ECO:0000256" key="8">
    <source>
        <dbReference type="ARBA" id="ARBA00022701"/>
    </source>
</evidence>
<dbReference type="GO" id="GO:1990758">
    <property type="term" value="P:mitotic sister chromatid biorientation"/>
    <property type="evidence" value="ECO:0007669"/>
    <property type="project" value="EnsemblFungi"/>
</dbReference>
<keyword evidence="8" id="KW-0493">Microtubule</keyword>
<dbReference type="KEGG" id="ndi:NDAI_0I01700"/>
<gene>
    <name evidence="20" type="primary">NDAI0I01700</name>
    <name evidence="20" type="ordered locus">NDAI_0I01700</name>
</gene>
<dbReference type="PANTHER" id="PTHR28216">
    <property type="entry name" value="DASH COMPLEX SUBUNIT DUO1"/>
    <property type="match status" value="1"/>
</dbReference>